<sequence>MTAPVALFLFARSVPDPTLRWLWFFVGVGAIVTAVLNVFLANRAGRRR</sequence>
<name>A0ABQ6HR36_9MICO</name>
<gene>
    <name evidence="2" type="ORF">GCM10025862_26810</name>
</gene>
<evidence type="ECO:0000256" key="1">
    <source>
        <dbReference type="SAM" id="Phobius"/>
    </source>
</evidence>
<dbReference type="Proteomes" id="UP001157109">
    <property type="component" value="Unassembled WGS sequence"/>
</dbReference>
<reference evidence="3" key="1">
    <citation type="journal article" date="2019" name="Int. J. Syst. Evol. Microbiol.">
        <title>The Global Catalogue of Microorganisms (GCM) 10K type strain sequencing project: providing services to taxonomists for standard genome sequencing and annotation.</title>
        <authorList>
            <consortium name="The Broad Institute Genomics Platform"/>
            <consortium name="The Broad Institute Genome Sequencing Center for Infectious Disease"/>
            <person name="Wu L."/>
            <person name="Ma J."/>
        </authorList>
    </citation>
    <scope>NUCLEOTIDE SEQUENCE [LARGE SCALE GENOMIC DNA]</scope>
    <source>
        <strain evidence="3">NBRC 105830</strain>
    </source>
</reference>
<dbReference type="RefSeq" id="WP_284284663.1">
    <property type="nucleotide sequence ID" value="NZ_BSUJ01000001.1"/>
</dbReference>
<keyword evidence="3" id="KW-1185">Reference proteome</keyword>
<accession>A0ABQ6HR36</accession>
<evidence type="ECO:0000313" key="3">
    <source>
        <dbReference type="Proteomes" id="UP001157109"/>
    </source>
</evidence>
<keyword evidence="1" id="KW-0472">Membrane</keyword>
<feature type="transmembrane region" description="Helical" evidence="1">
    <location>
        <begin position="20"/>
        <end position="40"/>
    </location>
</feature>
<organism evidence="2 3">
    <name type="scientific">Arsenicicoccus piscis</name>
    <dbReference type="NCBI Taxonomy" id="673954"/>
    <lineage>
        <taxon>Bacteria</taxon>
        <taxon>Bacillati</taxon>
        <taxon>Actinomycetota</taxon>
        <taxon>Actinomycetes</taxon>
        <taxon>Micrococcales</taxon>
        <taxon>Intrasporangiaceae</taxon>
        <taxon>Arsenicicoccus</taxon>
    </lineage>
</organism>
<comment type="caution">
    <text evidence="2">The sequence shown here is derived from an EMBL/GenBank/DDBJ whole genome shotgun (WGS) entry which is preliminary data.</text>
</comment>
<proteinExistence type="predicted"/>
<evidence type="ECO:0000313" key="2">
    <source>
        <dbReference type="EMBL" id="GMA20660.1"/>
    </source>
</evidence>
<keyword evidence="1" id="KW-0812">Transmembrane</keyword>
<protein>
    <submittedName>
        <fullName evidence="2">Uncharacterized protein</fullName>
    </submittedName>
</protein>
<keyword evidence="1" id="KW-1133">Transmembrane helix</keyword>
<dbReference type="EMBL" id="BSUJ01000001">
    <property type="protein sequence ID" value="GMA20660.1"/>
    <property type="molecule type" value="Genomic_DNA"/>
</dbReference>